<gene>
    <name evidence="3" type="ORF">STP4a_236</name>
</gene>
<dbReference type="InterPro" id="IPR020046">
    <property type="entry name" value="5-3_exonucl_a-hlix_arch_N"/>
</dbReference>
<dbReference type="GO" id="GO:0033567">
    <property type="term" value="P:DNA replication, Okazaki fragment processing"/>
    <property type="evidence" value="ECO:0007669"/>
    <property type="project" value="InterPro"/>
</dbReference>
<dbReference type="PANTHER" id="PTHR42646">
    <property type="entry name" value="FLAP ENDONUCLEASE XNI"/>
    <property type="match status" value="1"/>
</dbReference>
<accession>A0A0B4LA00</accession>
<keyword evidence="4" id="KW-1185">Reference proteome</keyword>
<dbReference type="InterPro" id="IPR029060">
    <property type="entry name" value="PIN-like_dom_sf"/>
</dbReference>
<dbReference type="Pfam" id="PF09293">
    <property type="entry name" value="RNaseH_C"/>
    <property type="match status" value="1"/>
</dbReference>
<protein>
    <submittedName>
        <fullName evidence="3">Rnase H</fullName>
    </submittedName>
</protein>
<dbReference type="RefSeq" id="YP_009126186.1">
    <property type="nucleotide sequence ID" value="NC_026607.2"/>
</dbReference>
<dbReference type="PANTHER" id="PTHR42646:SF2">
    <property type="entry name" value="5'-3' EXONUCLEASE FAMILY PROTEIN"/>
    <property type="match status" value="1"/>
</dbReference>
<dbReference type="Gene3D" id="1.10.150.20">
    <property type="entry name" value="5' to 3' exonuclease, C-terminal subdomain"/>
    <property type="match status" value="1"/>
</dbReference>
<dbReference type="InterPro" id="IPR038969">
    <property type="entry name" value="FEN"/>
</dbReference>
<dbReference type="Proteomes" id="UP000032000">
    <property type="component" value="Segment"/>
</dbReference>
<feature type="domain" description="T4 RNase H C-terminal" evidence="2">
    <location>
        <begin position="186"/>
        <end position="309"/>
    </location>
</feature>
<evidence type="ECO:0000313" key="3">
    <source>
        <dbReference type="EMBL" id="AHJ86833.1"/>
    </source>
</evidence>
<dbReference type="SUPFAM" id="SSF47807">
    <property type="entry name" value="5' to 3' exonuclease, C-terminal subdomain"/>
    <property type="match status" value="1"/>
</dbReference>
<evidence type="ECO:0000259" key="1">
    <source>
        <dbReference type="Pfam" id="PF02739"/>
    </source>
</evidence>
<proteinExistence type="predicted"/>
<evidence type="ECO:0000259" key="2">
    <source>
        <dbReference type="Pfam" id="PF09293"/>
    </source>
</evidence>
<organism evidence="3 4">
    <name type="scientific">Salmonella phage STP4-a</name>
    <dbReference type="NCBI Taxonomy" id="1445860"/>
    <lineage>
        <taxon>Viruses</taxon>
        <taxon>Duplodnaviria</taxon>
        <taxon>Heunggongvirae</taxon>
        <taxon>Uroviricota</taxon>
        <taxon>Caudoviricetes</taxon>
        <taxon>Pantevenvirales</taxon>
        <taxon>Straboviridae</taxon>
        <taxon>Tevenvirinae</taxon>
        <taxon>Gelderlandvirus</taxon>
        <taxon>Gelderlandvirus stp4a</taxon>
    </lineage>
</organism>
<dbReference type="InterPro" id="IPR036276">
    <property type="entry name" value="T4_RNaseH_C"/>
</dbReference>
<reference evidence="3" key="1">
    <citation type="submission" date="2015-06" db="EMBL/GenBank/DDBJ databases">
        <title>Genomic characterization of STP4-a, a novel T4 virulent phage infecting Salmonella.</title>
        <authorList>
            <person name="Li M."/>
            <person name="Wang J."/>
            <person name="Lin H."/>
            <person name="Han F."/>
        </authorList>
    </citation>
    <scope>NUCLEOTIDE SEQUENCE [LARGE SCALE GENOMIC DNA]</scope>
</reference>
<dbReference type="KEGG" id="vg:23680996"/>
<name>A0A0B4LA00_9CAUD</name>
<feature type="domain" description="5'-3' exonuclease alpha-helical arch N-terminal" evidence="1">
    <location>
        <begin position="46"/>
        <end position="177"/>
    </location>
</feature>
<dbReference type="InterPro" id="IPR036279">
    <property type="entry name" value="5-3_exonuclease_C_sf"/>
</dbReference>
<dbReference type="GO" id="GO:0003677">
    <property type="term" value="F:DNA binding"/>
    <property type="evidence" value="ECO:0007669"/>
    <property type="project" value="InterPro"/>
</dbReference>
<dbReference type="SUPFAM" id="SSF88723">
    <property type="entry name" value="PIN domain-like"/>
    <property type="match status" value="1"/>
</dbReference>
<dbReference type="Pfam" id="PF02739">
    <property type="entry name" value="5_3_exonuc_N"/>
    <property type="match status" value="1"/>
</dbReference>
<dbReference type="GeneID" id="23680996"/>
<dbReference type="Gene3D" id="3.40.50.1010">
    <property type="entry name" value="5'-nuclease"/>
    <property type="match status" value="1"/>
</dbReference>
<sequence>MSNLDCLFGEEDQTKEGIVLVDLSQIALAAALNTFSDKEKIQPSMMRHLVLSTLKKNVLQFRKQGYEKVIICADNAKSGYWRRDIAYYYKKNRKQGREESTWDWEGYFTGIRTIIDEFQKYMPYTVMNIDKYEADDHIGILVPYLSLKGHKIMIVSSDGDFKQLHRYPNVKQWSPMQKKFVVCKTGDAELECLTKVLKGDRKDNIASVKVRSDYWYTKIDGERTPSFSTKLLEQCLDAGPEGMKSLLTEAEYNRYLENRVLIDFSYIPEEIAKPIIEYYELYKTPPRGKIYSYFVKSGLAKLTNHINEF</sequence>
<dbReference type="EMBL" id="KJ000058">
    <property type="protein sequence ID" value="AHJ86833.1"/>
    <property type="molecule type" value="Genomic_DNA"/>
</dbReference>
<dbReference type="GO" id="GO:0017108">
    <property type="term" value="F:5'-flap endonuclease activity"/>
    <property type="evidence" value="ECO:0007669"/>
    <property type="project" value="InterPro"/>
</dbReference>
<evidence type="ECO:0000313" key="4">
    <source>
        <dbReference type="Proteomes" id="UP000032000"/>
    </source>
</evidence>